<dbReference type="PROSITE" id="PS00168">
    <property type="entry name" value="TRP_SYNTHASE_BETA"/>
    <property type="match status" value="1"/>
</dbReference>
<dbReference type="GO" id="GO:0004834">
    <property type="term" value="F:tryptophan synthase activity"/>
    <property type="evidence" value="ECO:0007669"/>
    <property type="project" value="UniProtKB-EC"/>
</dbReference>
<dbReference type="InterPro" id="IPR036052">
    <property type="entry name" value="TrpB-like_PALP_sf"/>
</dbReference>
<feature type="domain" description="Tryptophan synthase beta chain-like PALP" evidence="11">
    <location>
        <begin position="68"/>
        <end position="400"/>
    </location>
</feature>
<name>A0A4S2N2J2_9PEZI</name>
<proteinExistence type="inferred from homology"/>
<comment type="pathway">
    <text evidence="2 10">Amino-acid biosynthesis; L-tryptophan biosynthesis; L-tryptophan from chorismate: step 5/5.</text>
</comment>
<dbReference type="PANTHER" id="PTHR48077:SF3">
    <property type="entry name" value="TRYPTOPHAN SYNTHASE"/>
    <property type="match status" value="1"/>
</dbReference>
<dbReference type="HAMAP" id="MF_00133">
    <property type="entry name" value="Trp_synth_beta"/>
    <property type="match status" value="1"/>
</dbReference>
<evidence type="ECO:0000256" key="10">
    <source>
        <dbReference type="RuleBase" id="RU003663"/>
    </source>
</evidence>
<comment type="catalytic activity">
    <reaction evidence="9 10">
        <text>(1S,2R)-1-C-(indol-3-yl)glycerol 3-phosphate + L-serine = D-glyceraldehyde 3-phosphate + L-tryptophan + H2O</text>
        <dbReference type="Rhea" id="RHEA:10532"/>
        <dbReference type="ChEBI" id="CHEBI:15377"/>
        <dbReference type="ChEBI" id="CHEBI:33384"/>
        <dbReference type="ChEBI" id="CHEBI:57912"/>
        <dbReference type="ChEBI" id="CHEBI:58866"/>
        <dbReference type="ChEBI" id="CHEBI:59776"/>
        <dbReference type="EC" id="4.2.1.20"/>
    </reaction>
</comment>
<evidence type="ECO:0000256" key="4">
    <source>
        <dbReference type="ARBA" id="ARBA00022605"/>
    </source>
</evidence>
<evidence type="ECO:0000256" key="6">
    <source>
        <dbReference type="ARBA" id="ARBA00022898"/>
    </source>
</evidence>
<keyword evidence="7 10" id="KW-0057">Aromatic amino acid biosynthesis</keyword>
<gene>
    <name evidence="12" type="ORF">EX30DRAFT_358308</name>
</gene>
<dbReference type="InterPro" id="IPR006653">
    <property type="entry name" value="Trp_synth_b_CS"/>
</dbReference>
<organism evidence="12 13">
    <name type="scientific">Ascodesmis nigricans</name>
    <dbReference type="NCBI Taxonomy" id="341454"/>
    <lineage>
        <taxon>Eukaryota</taxon>
        <taxon>Fungi</taxon>
        <taxon>Dikarya</taxon>
        <taxon>Ascomycota</taxon>
        <taxon>Pezizomycotina</taxon>
        <taxon>Pezizomycetes</taxon>
        <taxon>Pezizales</taxon>
        <taxon>Ascodesmidaceae</taxon>
        <taxon>Ascodesmis</taxon>
    </lineage>
</organism>
<evidence type="ECO:0000256" key="9">
    <source>
        <dbReference type="ARBA" id="ARBA00049047"/>
    </source>
</evidence>
<dbReference type="CDD" id="cd06446">
    <property type="entry name" value="Trp-synth_B"/>
    <property type="match status" value="1"/>
</dbReference>
<dbReference type="EC" id="4.2.1.20" evidence="3 10"/>
<evidence type="ECO:0000313" key="13">
    <source>
        <dbReference type="Proteomes" id="UP000298138"/>
    </source>
</evidence>
<keyword evidence="5 10" id="KW-0822">Tryptophan biosynthesis</keyword>
<keyword evidence="13" id="KW-1185">Reference proteome</keyword>
<dbReference type="UniPathway" id="UPA00035">
    <property type="reaction ID" value="UER00044"/>
</dbReference>
<dbReference type="OrthoDB" id="1716816at2759"/>
<sequence length="419" mass="44833">MASSLPPIPNPYHESMPDSKGFFGPFGGSFLPPALQEQMDILAAAYEKLKNDPSFIAELADIRKNYQGRPTPLQYAARLTESVGGKRGEVEIWLKREDLNHSGAHKLNHCMPEVLLAKATGKTKVIAETGAGQHGVALATAAAFFGLECEIHMGAVDIEKEAPNVARMKILGAKVIPAEHGLQTLKEAVDSAFEAYMKDPETQLYCIGSVVGPHPFPYMVREFQKVVGEEVKKQFEEQAGGIPDSLVASCGGGSNSIGLFTPFIDTPSVKLHAVEPLGNGSALGQHAASIAKGEPGTMHGFASIMLKDEAGEPGPVHSVASGLDYPSVGPEHAYLATVGRTEKGAGATDEETINAFYECSRKEGIIPALESAHAIAYALKLAKKAVEEGRKERIVVNLSGRGDKDMEYVLQKYGHMMPQ</sequence>
<dbReference type="InterPro" id="IPR006654">
    <property type="entry name" value="Trp_synth_beta"/>
</dbReference>
<evidence type="ECO:0000256" key="2">
    <source>
        <dbReference type="ARBA" id="ARBA00004733"/>
    </source>
</evidence>
<dbReference type="GO" id="GO:0005737">
    <property type="term" value="C:cytoplasm"/>
    <property type="evidence" value="ECO:0007669"/>
    <property type="project" value="TreeGrafter"/>
</dbReference>
<dbReference type="PIRSF" id="PIRSF001413">
    <property type="entry name" value="Trp_syn_beta"/>
    <property type="match status" value="1"/>
</dbReference>
<reference evidence="12 13" key="1">
    <citation type="submission" date="2019-04" db="EMBL/GenBank/DDBJ databases">
        <title>Comparative genomics and transcriptomics to analyze fruiting body development in filamentous ascomycetes.</title>
        <authorList>
            <consortium name="DOE Joint Genome Institute"/>
            <person name="Lutkenhaus R."/>
            <person name="Traeger S."/>
            <person name="Breuer J."/>
            <person name="Kuo A."/>
            <person name="Lipzen A."/>
            <person name="Pangilinan J."/>
            <person name="Dilworth D."/>
            <person name="Sandor L."/>
            <person name="Poggeler S."/>
            <person name="Barry K."/>
            <person name="Grigoriev I.V."/>
            <person name="Nowrousian M."/>
        </authorList>
    </citation>
    <scope>NUCLEOTIDE SEQUENCE [LARGE SCALE GENOMIC DNA]</scope>
    <source>
        <strain evidence="12 13">CBS 389.68</strain>
    </source>
</reference>
<dbReference type="NCBIfam" id="TIGR00263">
    <property type="entry name" value="trpB"/>
    <property type="match status" value="1"/>
</dbReference>
<dbReference type="FunFam" id="3.40.50.1100:FF:000004">
    <property type="entry name" value="Tryptophan synthase beta chain"/>
    <property type="match status" value="1"/>
</dbReference>
<evidence type="ECO:0000256" key="3">
    <source>
        <dbReference type="ARBA" id="ARBA00012043"/>
    </source>
</evidence>
<accession>A0A4S2N2J2</accession>
<dbReference type="Proteomes" id="UP000298138">
    <property type="component" value="Unassembled WGS sequence"/>
</dbReference>
<keyword evidence="6 10" id="KW-0663">Pyridoxal phosphate</keyword>
<dbReference type="InterPro" id="IPR001926">
    <property type="entry name" value="TrpB-like_PALP"/>
</dbReference>
<dbReference type="AlphaFoldDB" id="A0A4S2N2J2"/>
<dbReference type="Gene3D" id="3.40.50.1100">
    <property type="match status" value="2"/>
</dbReference>
<evidence type="ECO:0000259" key="11">
    <source>
        <dbReference type="Pfam" id="PF00291"/>
    </source>
</evidence>
<dbReference type="STRING" id="341454.A0A4S2N2J2"/>
<evidence type="ECO:0000313" key="12">
    <source>
        <dbReference type="EMBL" id="TGZ83402.1"/>
    </source>
</evidence>
<keyword evidence="8 10" id="KW-0456">Lyase</keyword>
<dbReference type="EMBL" id="ML220114">
    <property type="protein sequence ID" value="TGZ83402.1"/>
    <property type="molecule type" value="Genomic_DNA"/>
</dbReference>
<evidence type="ECO:0000256" key="8">
    <source>
        <dbReference type="ARBA" id="ARBA00023239"/>
    </source>
</evidence>
<dbReference type="PANTHER" id="PTHR48077">
    <property type="entry name" value="TRYPTOPHAN SYNTHASE-RELATED"/>
    <property type="match status" value="1"/>
</dbReference>
<comment type="cofactor">
    <cofactor evidence="1 10">
        <name>pyridoxal 5'-phosphate</name>
        <dbReference type="ChEBI" id="CHEBI:597326"/>
    </cofactor>
</comment>
<evidence type="ECO:0000256" key="7">
    <source>
        <dbReference type="ARBA" id="ARBA00023141"/>
    </source>
</evidence>
<dbReference type="InParanoid" id="A0A4S2N2J2"/>
<dbReference type="InterPro" id="IPR023026">
    <property type="entry name" value="Trp_synth_beta/beta-like"/>
</dbReference>
<keyword evidence="4 10" id="KW-0028">Amino-acid biosynthesis</keyword>
<evidence type="ECO:0000256" key="1">
    <source>
        <dbReference type="ARBA" id="ARBA00001933"/>
    </source>
</evidence>
<dbReference type="Pfam" id="PF00291">
    <property type="entry name" value="PALP"/>
    <property type="match status" value="1"/>
</dbReference>
<dbReference type="SUPFAM" id="SSF53686">
    <property type="entry name" value="Tryptophan synthase beta subunit-like PLP-dependent enzymes"/>
    <property type="match status" value="1"/>
</dbReference>
<evidence type="ECO:0000256" key="5">
    <source>
        <dbReference type="ARBA" id="ARBA00022822"/>
    </source>
</evidence>
<protein>
    <recommendedName>
        <fullName evidence="3 10">Tryptophan synthase</fullName>
        <ecNumber evidence="3 10">4.2.1.20</ecNumber>
    </recommendedName>
</protein>